<keyword evidence="3" id="KW-1185">Reference proteome</keyword>
<reference evidence="2 3" key="1">
    <citation type="submission" date="2020-04" db="EMBL/GenBank/DDBJ databases">
        <title>Knoellia sp. isolate from air conditioner.</title>
        <authorList>
            <person name="Chea S."/>
            <person name="Kim D.-U."/>
        </authorList>
    </citation>
    <scope>NUCLEOTIDE SEQUENCE [LARGE SCALE GENOMIC DNA]</scope>
    <source>
        <strain evidence="2 3">DB2414S</strain>
    </source>
</reference>
<feature type="compositionally biased region" description="Basic and acidic residues" evidence="1">
    <location>
        <begin position="1"/>
        <end position="15"/>
    </location>
</feature>
<evidence type="ECO:0000313" key="2">
    <source>
        <dbReference type="EMBL" id="NNM47799.1"/>
    </source>
</evidence>
<dbReference type="InterPro" id="IPR009078">
    <property type="entry name" value="Ferritin-like_SF"/>
</dbReference>
<organism evidence="2 3">
    <name type="scientific">Knoellia koreensis</name>
    <dbReference type="NCBI Taxonomy" id="2730921"/>
    <lineage>
        <taxon>Bacteria</taxon>
        <taxon>Bacillati</taxon>
        <taxon>Actinomycetota</taxon>
        <taxon>Actinomycetes</taxon>
        <taxon>Micrococcales</taxon>
        <taxon>Intrasporangiaceae</taxon>
        <taxon>Knoellia</taxon>
    </lineage>
</organism>
<dbReference type="InterPro" id="IPR011882">
    <property type="entry name" value="PaaC"/>
</dbReference>
<dbReference type="RefSeq" id="WP_171244936.1">
    <property type="nucleotide sequence ID" value="NZ_JABEPQ010000005.1"/>
</dbReference>
<dbReference type="AlphaFoldDB" id="A0A849HL27"/>
<evidence type="ECO:0000313" key="3">
    <source>
        <dbReference type="Proteomes" id="UP000588586"/>
    </source>
</evidence>
<comment type="caution">
    <text evidence="2">The sequence shown here is derived from an EMBL/GenBank/DDBJ whole genome shotgun (WGS) entry which is preliminary data.</text>
</comment>
<dbReference type="Proteomes" id="UP000588586">
    <property type="component" value="Unassembled WGS sequence"/>
</dbReference>
<accession>A0A849HL27</accession>
<dbReference type="InterPro" id="IPR007814">
    <property type="entry name" value="PaaA_PaaC"/>
</dbReference>
<dbReference type="InterPro" id="IPR012347">
    <property type="entry name" value="Ferritin-like"/>
</dbReference>
<dbReference type="GO" id="GO:0010124">
    <property type="term" value="P:phenylacetate catabolic process"/>
    <property type="evidence" value="ECO:0007669"/>
    <property type="project" value="InterPro"/>
</dbReference>
<proteinExistence type="predicted"/>
<name>A0A849HL27_9MICO</name>
<feature type="compositionally biased region" description="Polar residues" evidence="1">
    <location>
        <begin position="16"/>
        <end position="30"/>
    </location>
</feature>
<protein>
    <submittedName>
        <fullName evidence="2">Phenylacetate-CoA oxygenase subunit PaaC</fullName>
    </submittedName>
</protein>
<dbReference type="GO" id="GO:0005829">
    <property type="term" value="C:cytosol"/>
    <property type="evidence" value="ECO:0007669"/>
    <property type="project" value="TreeGrafter"/>
</dbReference>
<gene>
    <name evidence="2" type="primary">paaC</name>
    <name evidence="2" type="ORF">HJG52_17560</name>
</gene>
<dbReference type="PANTHER" id="PTHR30458:SF0">
    <property type="entry name" value="1,2-PHENYLACETYL-COA EPOXIDASE, SUBUNIT C"/>
    <property type="match status" value="1"/>
</dbReference>
<sequence length="345" mass="36958">MTDLHRDPESSEESARSSVGNLPKTASTDVAHQPTHPAPNPAEAHGSVYDGLLEGDAAHWAFGTDFEDPLAGVDTTIPEGVDARALAAYSLALADDALIASHRLAQWTSNAPDLEDDIALANIALDLLGQARLLLARAAAADPSLVPALPEGSPVPPEDALAFFRGDQEFRNVRLVETGNGDFAVTIVKALLFACARMAVLERLVDSRDTVLAAVAAKGVKELTYHRDYAGRWFLTLAQGTEESRRRLEAALRQVWPLYPELFDTHEAERVAAEQGVGVDPATTRDEVDAVLDQVFAVSGVERPEVGRMAAVAGRTGRDGMHTEALSHLLAEMQSVARAHPAGQW</sequence>
<dbReference type="SUPFAM" id="SSF47240">
    <property type="entry name" value="Ferritin-like"/>
    <property type="match status" value="1"/>
</dbReference>
<dbReference type="InterPro" id="IPR052703">
    <property type="entry name" value="Aromatic_CoA_ox/epox"/>
</dbReference>
<evidence type="ECO:0000256" key="1">
    <source>
        <dbReference type="SAM" id="MobiDB-lite"/>
    </source>
</evidence>
<feature type="region of interest" description="Disordered" evidence="1">
    <location>
        <begin position="1"/>
        <end position="48"/>
    </location>
</feature>
<dbReference type="EMBL" id="JABEPQ010000005">
    <property type="protein sequence ID" value="NNM47799.1"/>
    <property type="molecule type" value="Genomic_DNA"/>
</dbReference>
<dbReference type="PANTHER" id="PTHR30458">
    <property type="entry name" value="PHENYLACETIC ACID DEGRADATION PROTEIN PAA"/>
    <property type="match status" value="1"/>
</dbReference>
<dbReference type="NCBIfam" id="TIGR02158">
    <property type="entry name" value="PA_CoA_Oxy3"/>
    <property type="match status" value="1"/>
</dbReference>
<dbReference type="Pfam" id="PF05138">
    <property type="entry name" value="PaaA_PaaC"/>
    <property type="match status" value="1"/>
</dbReference>
<dbReference type="Gene3D" id="1.20.1260.10">
    <property type="match status" value="1"/>
</dbReference>